<evidence type="ECO:0000313" key="4">
    <source>
        <dbReference type="Proteomes" id="UP000255355"/>
    </source>
</evidence>
<keyword evidence="1 3" id="KW-0489">Methyltransferase</keyword>
<dbReference type="SUPFAM" id="SSF53335">
    <property type="entry name" value="S-adenosyl-L-methionine-dependent methyltransferases"/>
    <property type="match status" value="1"/>
</dbReference>
<keyword evidence="2 3" id="KW-0808">Transferase</keyword>
<dbReference type="InterPro" id="IPR029063">
    <property type="entry name" value="SAM-dependent_MTases_sf"/>
</dbReference>
<dbReference type="EMBL" id="QQAZ01000006">
    <property type="protein sequence ID" value="RDI49596.1"/>
    <property type="molecule type" value="Genomic_DNA"/>
</dbReference>
<reference evidence="3 4" key="1">
    <citation type="submission" date="2018-07" db="EMBL/GenBank/DDBJ databases">
        <title>Genomic Encyclopedia of Type Strains, Phase IV (KMG-IV): sequencing the most valuable type-strain genomes for metagenomic binning, comparative biology and taxonomic classification.</title>
        <authorList>
            <person name="Goeker M."/>
        </authorList>
    </citation>
    <scope>NUCLEOTIDE SEQUENCE [LARGE SCALE GENOMIC DNA]</scope>
    <source>
        <strain evidence="3 4">DSM 44952</strain>
    </source>
</reference>
<dbReference type="GO" id="GO:0008168">
    <property type="term" value="F:methyltransferase activity"/>
    <property type="evidence" value="ECO:0007669"/>
    <property type="project" value="UniProtKB-KW"/>
</dbReference>
<proteinExistence type="predicted"/>
<dbReference type="AlphaFoldDB" id="A0A370H0R7"/>
<protein>
    <submittedName>
        <fullName evidence="3">O-methyltransferase involved in polyketide biosynthesis</fullName>
    </submittedName>
</protein>
<gene>
    <name evidence="3" type="ORF">DFR68_10630</name>
</gene>
<evidence type="ECO:0000256" key="2">
    <source>
        <dbReference type="ARBA" id="ARBA00022679"/>
    </source>
</evidence>
<dbReference type="RefSeq" id="WP_068028340.1">
    <property type="nucleotide sequence ID" value="NZ_QQAZ01000006.1"/>
</dbReference>
<dbReference type="Gene3D" id="3.40.50.150">
    <property type="entry name" value="Vaccinia Virus protein VP39"/>
    <property type="match status" value="1"/>
</dbReference>
<accession>A0A370H0R7</accession>
<sequence length="274" mass="31192">MEKVRFTEEKATMLATLYGRALDYRRDDPILGDEEADKAVRRIDYDFGSLGITADGAAGVAMRAKIIDDWAAEYLLEHPDAIVLHLGCGMDSRVFRFDPPPTVEWFDIDYPEVVELRTRIYPDRAHYHTIGTPVTELDWLDRIPSDRPALIVAEGLTMYLDPAEGGELLRQLVAKFPSGHLICDVFSRLGIKMQKANPVVRKSGSTLHWGIDDPAELERFGLHPVSCTDATDWVRTRTDANQPPDYSRGLRLQLAAIRYIPPLRRLARICRWRF</sequence>
<dbReference type="OrthoDB" id="9800233at2"/>
<dbReference type="InterPro" id="IPR007213">
    <property type="entry name" value="Ppm1/Ppm2/Tcmp"/>
</dbReference>
<dbReference type="Proteomes" id="UP000255355">
    <property type="component" value="Unassembled WGS sequence"/>
</dbReference>
<dbReference type="STRING" id="1210089.GCA_001613165_06423"/>
<dbReference type="GO" id="GO:0032259">
    <property type="term" value="P:methylation"/>
    <property type="evidence" value="ECO:0007669"/>
    <property type="project" value="UniProtKB-KW"/>
</dbReference>
<evidence type="ECO:0000256" key="1">
    <source>
        <dbReference type="ARBA" id="ARBA00022603"/>
    </source>
</evidence>
<dbReference type="Pfam" id="PF04072">
    <property type="entry name" value="LCM"/>
    <property type="match status" value="1"/>
</dbReference>
<comment type="caution">
    <text evidence="3">The sequence shown here is derived from an EMBL/GenBank/DDBJ whole genome shotgun (WGS) entry which is preliminary data.</text>
</comment>
<name>A0A370H0R7_9NOCA</name>
<evidence type="ECO:0000313" key="3">
    <source>
        <dbReference type="EMBL" id="RDI49596.1"/>
    </source>
</evidence>
<keyword evidence="4" id="KW-1185">Reference proteome</keyword>
<dbReference type="PANTHER" id="PTHR43619:SF2">
    <property type="entry name" value="S-ADENOSYL-L-METHIONINE-DEPENDENT METHYLTRANSFERASES SUPERFAMILY PROTEIN"/>
    <property type="match status" value="1"/>
</dbReference>
<organism evidence="3 4">
    <name type="scientific">Nocardia mexicana</name>
    <dbReference type="NCBI Taxonomy" id="279262"/>
    <lineage>
        <taxon>Bacteria</taxon>
        <taxon>Bacillati</taxon>
        <taxon>Actinomycetota</taxon>
        <taxon>Actinomycetes</taxon>
        <taxon>Mycobacteriales</taxon>
        <taxon>Nocardiaceae</taxon>
        <taxon>Nocardia</taxon>
    </lineage>
</organism>
<dbReference type="PANTHER" id="PTHR43619">
    <property type="entry name" value="S-ADENOSYL-L-METHIONINE-DEPENDENT METHYLTRANSFERASE YKTD-RELATED"/>
    <property type="match status" value="1"/>
</dbReference>